<reference evidence="1 2" key="1">
    <citation type="journal article" date="2009" name="PLoS ONE">
        <title>Genome analysis of the anaerobic thermohalophilic bacterium Halothermothrix orenii.</title>
        <authorList>
            <person name="Mavromatis K."/>
            <person name="Ivanova N."/>
            <person name="Anderson I."/>
            <person name="Lykidis A."/>
            <person name="Hooper S.D."/>
            <person name="Sun H."/>
            <person name="Kunin V."/>
            <person name="Lapidus A."/>
            <person name="Hugenholtz P."/>
            <person name="Patel B."/>
            <person name="Kyrpides N.C."/>
        </authorList>
    </citation>
    <scope>NUCLEOTIDE SEQUENCE [LARGE SCALE GENOMIC DNA]</scope>
    <source>
        <strain evidence="2">H 168 / OCM 544 / DSM 9562</strain>
    </source>
</reference>
<name>B8CX73_HALOH</name>
<dbReference type="RefSeq" id="WP_012636077.1">
    <property type="nucleotide sequence ID" value="NC_011899.1"/>
</dbReference>
<evidence type="ECO:0000313" key="2">
    <source>
        <dbReference type="Proteomes" id="UP000000719"/>
    </source>
</evidence>
<dbReference type="Proteomes" id="UP000000719">
    <property type="component" value="Chromosome"/>
</dbReference>
<proteinExistence type="predicted"/>
<organism evidence="1 2">
    <name type="scientific">Halothermothrix orenii (strain H 168 / OCM 544 / DSM 9562)</name>
    <dbReference type="NCBI Taxonomy" id="373903"/>
    <lineage>
        <taxon>Bacteria</taxon>
        <taxon>Bacillati</taxon>
        <taxon>Bacillota</taxon>
        <taxon>Clostridia</taxon>
        <taxon>Halanaerobiales</taxon>
        <taxon>Halothermotrichaceae</taxon>
        <taxon>Halothermothrix</taxon>
    </lineage>
</organism>
<accession>B8CX73</accession>
<dbReference type="KEGG" id="hor:Hore_11400"/>
<gene>
    <name evidence="1" type="ordered locus">Hore_11400</name>
</gene>
<keyword evidence="2" id="KW-1185">Reference proteome</keyword>
<dbReference type="OrthoDB" id="1707826at2"/>
<dbReference type="AlphaFoldDB" id="B8CX73"/>
<protein>
    <submittedName>
        <fullName evidence="1">Uncharacterized protein</fullName>
    </submittedName>
</protein>
<evidence type="ECO:0000313" key="1">
    <source>
        <dbReference type="EMBL" id="ACL69892.1"/>
    </source>
</evidence>
<sequence>MEKEQNNSWLVIKTKSKNVIIPSEIKINKDGHVYINGKPYDESQKEFRNLSINVDVHEKVNTGEETKKLIEAARKAKRGETKVIKDIKDDDKKEQTSVKF</sequence>
<dbReference type="eggNOG" id="ENOG50337D1">
    <property type="taxonomic scope" value="Bacteria"/>
</dbReference>
<dbReference type="STRING" id="373903.Hore_11400"/>
<dbReference type="HOGENOM" id="CLU_2301919_0_0_9"/>
<dbReference type="EMBL" id="CP001098">
    <property type="protein sequence ID" value="ACL69892.1"/>
    <property type="molecule type" value="Genomic_DNA"/>
</dbReference>